<organism evidence="1 2">
    <name type="scientific">Micromonospora olivasterospora</name>
    <dbReference type="NCBI Taxonomy" id="1880"/>
    <lineage>
        <taxon>Bacteria</taxon>
        <taxon>Bacillati</taxon>
        <taxon>Actinomycetota</taxon>
        <taxon>Actinomycetes</taxon>
        <taxon>Micromonosporales</taxon>
        <taxon>Micromonosporaceae</taxon>
        <taxon>Micromonospora</taxon>
    </lineage>
</organism>
<dbReference type="AlphaFoldDB" id="A0A562IH15"/>
<name>A0A562IH15_MICOL</name>
<dbReference type="EMBL" id="VLKE01000001">
    <property type="protein sequence ID" value="TWH70192.1"/>
    <property type="molecule type" value="Genomic_DNA"/>
</dbReference>
<comment type="caution">
    <text evidence="1">The sequence shown here is derived from an EMBL/GenBank/DDBJ whole genome shotgun (WGS) entry which is preliminary data.</text>
</comment>
<keyword evidence="2" id="KW-1185">Reference proteome</keyword>
<accession>A0A562IH15</accession>
<evidence type="ECO:0000313" key="2">
    <source>
        <dbReference type="Proteomes" id="UP000319825"/>
    </source>
</evidence>
<evidence type="ECO:0000313" key="1">
    <source>
        <dbReference type="EMBL" id="TWH70192.1"/>
    </source>
</evidence>
<gene>
    <name evidence="1" type="ORF">JD77_05213</name>
</gene>
<sequence length="57" mass="6202">MPQLALAVNRPAVVLSTMVLQAVPPDILAATSERMTFRSMKDGSILPVVLVSRWPRA</sequence>
<reference evidence="1 2" key="1">
    <citation type="submission" date="2019-07" db="EMBL/GenBank/DDBJ databases">
        <title>R&amp;d 2014.</title>
        <authorList>
            <person name="Klenk H.-P."/>
        </authorList>
    </citation>
    <scope>NUCLEOTIDE SEQUENCE [LARGE SCALE GENOMIC DNA]</scope>
    <source>
        <strain evidence="1 2">DSM 43868</strain>
    </source>
</reference>
<proteinExistence type="predicted"/>
<dbReference type="Proteomes" id="UP000319825">
    <property type="component" value="Unassembled WGS sequence"/>
</dbReference>
<protein>
    <submittedName>
        <fullName evidence="1">Uncharacterized protein</fullName>
    </submittedName>
</protein>